<dbReference type="RefSeq" id="WP_407033193.1">
    <property type="nucleotide sequence ID" value="NZ_JAQGEF010000057.1"/>
</dbReference>
<name>A0ABT4UPV9_9BACT</name>
<sequence length="452" mass="53447">MIWLNSIRNELDSIFLEINKNVKVNRLLFIYKDKKPEKFEKSWDQTVQDEFEQYLPKSKKGKIRAWYLPEIEVEKEYLKELTEEIKINLSEKNPDWNNALCSIIAGSGSSGSYSWEQNLTLKNGDNIQGNFIQLSYDIRPIFKKINVNEKVNKLSFIFQNKEFLEVIKSWDQSVQDEFEQYLPKSKKGKIRAWYLPEIEAEKIEEPVKIGLPKPHVVFNLENLTLEKAFEQLNKMVTYKDDPLWDGGYYGITHNKEGWTGYAGLYLYDSLESKEDKEQAEDKEQELNITDDIKKLFLFIQECYRKENPKVEYDSLFVTVQRNGKDYTQDFELDGEEVYPDAPPMPDELSDDYLLQNLANCLFANFSFPYEWAGYSIKREKNADGRTDISGDYFYSENEDKSELKPVTPGDEIYMMNITARLLDEFWDKEEQDWKEVVIWFSKNGKVYSQIYK</sequence>
<protein>
    <recommendedName>
        <fullName evidence="3">DUF1963 domain-containing protein</fullName>
    </recommendedName>
</protein>
<dbReference type="EMBL" id="JAQGEF010000057">
    <property type="protein sequence ID" value="MDA3616864.1"/>
    <property type="molecule type" value="Genomic_DNA"/>
</dbReference>
<dbReference type="Proteomes" id="UP001210231">
    <property type="component" value="Unassembled WGS sequence"/>
</dbReference>
<reference evidence="1 2" key="1">
    <citation type="submission" date="2022-12" db="EMBL/GenBank/DDBJ databases">
        <title>Chitinophagaceae gen. sp. nov., a new member of the family Chitinophagaceae, isolated from soil in a chemical factory.</title>
        <authorList>
            <person name="Ke Z."/>
        </authorList>
    </citation>
    <scope>NUCLEOTIDE SEQUENCE [LARGE SCALE GENOMIC DNA]</scope>
    <source>
        <strain evidence="1 2">LY-5</strain>
    </source>
</reference>
<accession>A0ABT4UPV9</accession>
<evidence type="ECO:0008006" key="3">
    <source>
        <dbReference type="Google" id="ProtNLM"/>
    </source>
</evidence>
<organism evidence="1 2">
    <name type="scientific">Polluticaenibacter yanchengensis</name>
    <dbReference type="NCBI Taxonomy" id="3014562"/>
    <lineage>
        <taxon>Bacteria</taxon>
        <taxon>Pseudomonadati</taxon>
        <taxon>Bacteroidota</taxon>
        <taxon>Chitinophagia</taxon>
        <taxon>Chitinophagales</taxon>
        <taxon>Chitinophagaceae</taxon>
        <taxon>Polluticaenibacter</taxon>
    </lineage>
</organism>
<keyword evidence="2" id="KW-1185">Reference proteome</keyword>
<evidence type="ECO:0000313" key="1">
    <source>
        <dbReference type="EMBL" id="MDA3616864.1"/>
    </source>
</evidence>
<evidence type="ECO:0000313" key="2">
    <source>
        <dbReference type="Proteomes" id="UP001210231"/>
    </source>
</evidence>
<comment type="caution">
    <text evidence="1">The sequence shown here is derived from an EMBL/GenBank/DDBJ whole genome shotgun (WGS) entry which is preliminary data.</text>
</comment>
<gene>
    <name evidence="1" type="ORF">O3P16_18815</name>
</gene>
<proteinExistence type="predicted"/>